<dbReference type="GO" id="GO:0005509">
    <property type="term" value="F:calcium ion binding"/>
    <property type="evidence" value="ECO:0007669"/>
    <property type="project" value="InterPro"/>
</dbReference>
<protein>
    <submittedName>
        <fullName evidence="3">Sporulation initiation factor Spo0A C-terminal domain-containing protein</fullName>
    </submittedName>
</protein>
<dbReference type="InterPro" id="IPR016032">
    <property type="entry name" value="Sig_transdc_resp-reg_C-effctor"/>
</dbReference>
<proteinExistence type="predicted"/>
<dbReference type="GO" id="GO:0005737">
    <property type="term" value="C:cytoplasm"/>
    <property type="evidence" value="ECO:0007669"/>
    <property type="project" value="InterPro"/>
</dbReference>
<dbReference type="GO" id="GO:0042173">
    <property type="term" value="P:regulation of sporulation resulting in formation of a cellular spore"/>
    <property type="evidence" value="ECO:0007669"/>
    <property type="project" value="InterPro"/>
</dbReference>
<dbReference type="EMBL" id="JACRTA010000001">
    <property type="protein sequence ID" value="MBC8567731.1"/>
    <property type="molecule type" value="Genomic_DNA"/>
</dbReference>
<dbReference type="GO" id="GO:0003677">
    <property type="term" value="F:DNA binding"/>
    <property type="evidence" value="ECO:0007669"/>
    <property type="project" value="InterPro"/>
</dbReference>
<keyword evidence="3" id="KW-0396">Initiation factor</keyword>
<evidence type="ECO:0000259" key="2">
    <source>
        <dbReference type="Pfam" id="PF08769"/>
    </source>
</evidence>
<name>A0A926E918_9FIRM</name>
<dbReference type="GO" id="GO:0003700">
    <property type="term" value="F:DNA-binding transcription factor activity"/>
    <property type="evidence" value="ECO:0007669"/>
    <property type="project" value="InterPro"/>
</dbReference>
<evidence type="ECO:0000256" key="1">
    <source>
        <dbReference type="SAM" id="Phobius"/>
    </source>
</evidence>
<dbReference type="InterPro" id="IPR036388">
    <property type="entry name" value="WH-like_DNA-bd_sf"/>
</dbReference>
<organism evidence="3 4">
    <name type="scientific">Lentihominibacter hominis</name>
    <dbReference type="NCBI Taxonomy" id="2763645"/>
    <lineage>
        <taxon>Bacteria</taxon>
        <taxon>Bacillati</taxon>
        <taxon>Bacillota</taxon>
        <taxon>Clostridia</taxon>
        <taxon>Peptostreptococcales</taxon>
        <taxon>Anaerovoracaceae</taxon>
        <taxon>Lentihominibacter</taxon>
    </lineage>
</organism>
<evidence type="ECO:0000313" key="4">
    <source>
        <dbReference type="Proteomes" id="UP000610862"/>
    </source>
</evidence>
<feature type="transmembrane region" description="Helical" evidence="1">
    <location>
        <begin position="6"/>
        <end position="26"/>
    </location>
</feature>
<keyword evidence="1" id="KW-0472">Membrane</keyword>
<dbReference type="AlphaFoldDB" id="A0A926E918"/>
<dbReference type="Proteomes" id="UP000610862">
    <property type="component" value="Unassembled WGS sequence"/>
</dbReference>
<sequence>MMTNKIYGLLSSLGITANYAGFFYVADAVSMAFSDTGNLLLVTKRLYPQIAKRYNTSAKNVERNIRTIINVAWENNPQLLVDLAQNPLPCKPTPSEFIAILTISLLHSESA</sequence>
<gene>
    <name evidence="3" type="ORF">H8692_03000</name>
</gene>
<evidence type="ECO:0000313" key="3">
    <source>
        <dbReference type="EMBL" id="MBC8567731.1"/>
    </source>
</evidence>
<feature type="domain" description="Sporulation initiation factor Spo0A C-terminal" evidence="2">
    <location>
        <begin position="6"/>
        <end position="102"/>
    </location>
</feature>
<dbReference type="SUPFAM" id="SSF46894">
    <property type="entry name" value="C-terminal effector domain of the bipartite response regulators"/>
    <property type="match status" value="1"/>
</dbReference>
<dbReference type="Gene3D" id="1.10.10.10">
    <property type="entry name" value="Winged helix-like DNA-binding domain superfamily/Winged helix DNA-binding domain"/>
    <property type="match status" value="1"/>
</dbReference>
<comment type="caution">
    <text evidence="3">The sequence shown here is derived from an EMBL/GenBank/DDBJ whole genome shotgun (WGS) entry which is preliminary data.</text>
</comment>
<reference evidence="3" key="1">
    <citation type="submission" date="2020-08" db="EMBL/GenBank/DDBJ databases">
        <title>Genome public.</title>
        <authorList>
            <person name="Liu C."/>
            <person name="Sun Q."/>
        </authorList>
    </citation>
    <scope>NUCLEOTIDE SEQUENCE</scope>
    <source>
        <strain evidence="3">NSJ-24</strain>
    </source>
</reference>
<keyword evidence="1" id="KW-1133">Transmembrane helix</keyword>
<keyword evidence="1" id="KW-0812">Transmembrane</keyword>
<accession>A0A926E918</accession>
<dbReference type="InterPro" id="IPR014879">
    <property type="entry name" value="Spo0A_C"/>
</dbReference>
<keyword evidence="3" id="KW-0648">Protein biosynthesis</keyword>
<keyword evidence="4" id="KW-1185">Reference proteome</keyword>
<dbReference type="Pfam" id="PF08769">
    <property type="entry name" value="Spo0A_C"/>
    <property type="match status" value="1"/>
</dbReference>
<dbReference type="GO" id="GO:0003743">
    <property type="term" value="F:translation initiation factor activity"/>
    <property type="evidence" value="ECO:0007669"/>
    <property type="project" value="UniProtKB-KW"/>
</dbReference>
<dbReference type="RefSeq" id="WP_177267758.1">
    <property type="nucleotide sequence ID" value="NZ_JACRTA010000001.1"/>
</dbReference>